<reference evidence="1 2" key="1">
    <citation type="journal article" date="2019" name="Sci. Rep.">
        <title>Orb-weaving spider Araneus ventricosus genome elucidates the spidroin gene catalogue.</title>
        <authorList>
            <person name="Kono N."/>
            <person name="Nakamura H."/>
            <person name="Ohtoshi R."/>
            <person name="Moran D.A.P."/>
            <person name="Shinohara A."/>
            <person name="Yoshida Y."/>
            <person name="Fujiwara M."/>
            <person name="Mori M."/>
            <person name="Tomita M."/>
            <person name="Arakawa K."/>
        </authorList>
    </citation>
    <scope>NUCLEOTIDE SEQUENCE [LARGE SCALE GENOMIC DNA]</scope>
</reference>
<accession>A0A4Y2VPB2</accession>
<name>A0A4Y2VPB2_ARAVE</name>
<organism evidence="1 2">
    <name type="scientific">Araneus ventricosus</name>
    <name type="common">Orbweaver spider</name>
    <name type="synonym">Epeira ventricosa</name>
    <dbReference type="NCBI Taxonomy" id="182803"/>
    <lineage>
        <taxon>Eukaryota</taxon>
        <taxon>Metazoa</taxon>
        <taxon>Ecdysozoa</taxon>
        <taxon>Arthropoda</taxon>
        <taxon>Chelicerata</taxon>
        <taxon>Arachnida</taxon>
        <taxon>Araneae</taxon>
        <taxon>Araneomorphae</taxon>
        <taxon>Entelegynae</taxon>
        <taxon>Araneoidea</taxon>
        <taxon>Araneidae</taxon>
        <taxon>Araneus</taxon>
    </lineage>
</organism>
<dbReference type="AlphaFoldDB" id="A0A4Y2VPB2"/>
<proteinExistence type="predicted"/>
<gene>
    <name evidence="1" type="ORF">AVEN_29997_1</name>
</gene>
<protein>
    <submittedName>
        <fullName evidence="1">Uncharacterized protein</fullName>
    </submittedName>
</protein>
<evidence type="ECO:0000313" key="2">
    <source>
        <dbReference type="Proteomes" id="UP000499080"/>
    </source>
</evidence>
<dbReference type="EMBL" id="BGPR01049979">
    <property type="protein sequence ID" value="GBO26979.1"/>
    <property type="molecule type" value="Genomic_DNA"/>
</dbReference>
<keyword evidence="2" id="KW-1185">Reference proteome</keyword>
<dbReference type="Proteomes" id="UP000499080">
    <property type="component" value="Unassembled WGS sequence"/>
</dbReference>
<sequence length="128" mass="15100">MDFEDPGFSRQEASTSNSCAENRHCAYMENVKHHLRYSACLWMKRMRILHEHELLLCTSCRHFKKKCYVKLLYLNQQNSVAAVKEFLRMKQIRRGSMCSTQDDTDIWGNLAFFQAEDESTPRLLATKM</sequence>
<comment type="caution">
    <text evidence="1">The sequence shown here is derived from an EMBL/GenBank/DDBJ whole genome shotgun (WGS) entry which is preliminary data.</text>
</comment>
<evidence type="ECO:0000313" key="1">
    <source>
        <dbReference type="EMBL" id="GBO26979.1"/>
    </source>
</evidence>